<comment type="subcellular location">
    <subcellularLocation>
        <location evidence="1">Membrane</location>
        <topology evidence="1">Multi-pass membrane protein</topology>
    </subcellularLocation>
</comment>
<feature type="transmembrane region" description="Helical" evidence="5">
    <location>
        <begin position="219"/>
        <end position="241"/>
    </location>
</feature>
<feature type="transmembrane region" description="Helical" evidence="5">
    <location>
        <begin position="343"/>
        <end position="362"/>
    </location>
</feature>
<keyword evidence="2 5" id="KW-0812">Transmembrane</keyword>
<dbReference type="AlphaFoldDB" id="A0A7S4UCR9"/>
<name>A0A7S4UCR9_9DINO</name>
<feature type="transmembrane region" description="Helical" evidence="5">
    <location>
        <begin position="302"/>
        <end position="323"/>
    </location>
</feature>
<dbReference type="GO" id="GO:0015179">
    <property type="term" value="F:L-amino acid transmembrane transporter activity"/>
    <property type="evidence" value="ECO:0007669"/>
    <property type="project" value="TreeGrafter"/>
</dbReference>
<dbReference type="PANTHER" id="PTHR22950:SF702">
    <property type="entry name" value="AMINO ACID TRANSPORTER PROTEIN"/>
    <property type="match status" value="1"/>
</dbReference>
<evidence type="ECO:0000313" key="7">
    <source>
        <dbReference type="EMBL" id="CAE4571531.1"/>
    </source>
</evidence>
<keyword evidence="3 5" id="KW-1133">Transmembrane helix</keyword>
<feature type="transmembrane region" description="Helical" evidence="5">
    <location>
        <begin position="149"/>
        <end position="171"/>
    </location>
</feature>
<feature type="transmembrane region" description="Helical" evidence="5">
    <location>
        <begin position="411"/>
        <end position="429"/>
    </location>
</feature>
<evidence type="ECO:0000259" key="6">
    <source>
        <dbReference type="Pfam" id="PF01490"/>
    </source>
</evidence>
<keyword evidence="4 5" id="KW-0472">Membrane</keyword>
<reference evidence="7" key="1">
    <citation type="submission" date="2021-01" db="EMBL/GenBank/DDBJ databases">
        <authorList>
            <person name="Corre E."/>
            <person name="Pelletier E."/>
            <person name="Niang G."/>
            <person name="Scheremetjew M."/>
            <person name="Finn R."/>
            <person name="Kale V."/>
            <person name="Holt S."/>
            <person name="Cochrane G."/>
            <person name="Meng A."/>
            <person name="Brown T."/>
            <person name="Cohen L."/>
        </authorList>
    </citation>
    <scope>NUCLEOTIDE SEQUENCE</scope>
    <source>
        <strain evidence="7">CCMP3105</strain>
    </source>
</reference>
<evidence type="ECO:0000256" key="3">
    <source>
        <dbReference type="ARBA" id="ARBA00022989"/>
    </source>
</evidence>
<feature type="transmembrane region" description="Helical" evidence="5">
    <location>
        <begin position="103"/>
        <end position="128"/>
    </location>
</feature>
<feature type="transmembrane region" description="Helical" evidence="5">
    <location>
        <begin position="191"/>
        <end position="207"/>
    </location>
</feature>
<dbReference type="Pfam" id="PF01490">
    <property type="entry name" value="Aa_trans"/>
    <property type="match status" value="1"/>
</dbReference>
<organism evidence="7">
    <name type="scientific">Alexandrium monilatum</name>
    <dbReference type="NCBI Taxonomy" id="311494"/>
    <lineage>
        <taxon>Eukaryota</taxon>
        <taxon>Sar</taxon>
        <taxon>Alveolata</taxon>
        <taxon>Dinophyceae</taxon>
        <taxon>Gonyaulacales</taxon>
        <taxon>Pyrocystaceae</taxon>
        <taxon>Alexandrium</taxon>
    </lineage>
</organism>
<feature type="transmembrane region" description="Helical" evidence="5">
    <location>
        <begin position="261"/>
        <end position="281"/>
    </location>
</feature>
<gene>
    <name evidence="7" type="ORF">AMON00008_LOCUS11150</name>
</gene>
<proteinExistence type="predicted"/>
<dbReference type="InterPro" id="IPR013057">
    <property type="entry name" value="AA_transpt_TM"/>
</dbReference>
<feature type="transmembrane region" description="Helical" evidence="5">
    <location>
        <begin position="74"/>
        <end position="97"/>
    </location>
</feature>
<feature type="domain" description="Amino acid transporter transmembrane" evidence="6">
    <location>
        <begin position="76"/>
        <end position="436"/>
    </location>
</feature>
<protein>
    <recommendedName>
        <fullName evidence="6">Amino acid transporter transmembrane domain-containing protein</fullName>
    </recommendedName>
</protein>
<feature type="transmembrane region" description="Helical" evidence="5">
    <location>
        <begin position="383"/>
        <end position="405"/>
    </location>
</feature>
<dbReference type="PANTHER" id="PTHR22950">
    <property type="entry name" value="AMINO ACID TRANSPORTER"/>
    <property type="match status" value="1"/>
</dbReference>
<feature type="transmembrane region" description="Helical" evidence="5">
    <location>
        <begin position="441"/>
        <end position="466"/>
    </location>
</feature>
<evidence type="ECO:0000256" key="5">
    <source>
        <dbReference type="SAM" id="Phobius"/>
    </source>
</evidence>
<evidence type="ECO:0000256" key="4">
    <source>
        <dbReference type="ARBA" id="ARBA00023136"/>
    </source>
</evidence>
<sequence>MEKAVCAPIAAECDWVREYLPLKSRGRLRSGSCSTRSPSPSQESIRSVPSVAFLEEGLEVAALGRARGSDAGPLCRAVFALASSAMGAGCLSLPFMLRSCGVASGFLMLLLGASLAHLSLTVLMDGAVRTGCSRMAELVAPSGSVGARAFVDMVMATFGISAMLCNLIFAGNFFSGIAHSPLLNLDVSRDRLIAAISAFVVWPLSLGRGKSVLRHVSFLSVAAICLTAVIVACKAPAYAAVRSAATLPEDRELKRWSSDPYTLLQSFSIALFAFNAHANAVPTAHTLARSGGDSRQMVRVSLCSVCVELVVYSLIGIGGYLSFGSTTKQDFILNYPDDDPLMFFVRCISGVAVCLGAPINLSPAASSLTGLLSGKGQAASRSLHVLVVTLAIAGSACVAICSESIADVTGLLGASFATLIVLAWPASVYRRVRLRSHPPRLARCVLGSLGCAALLGFAAFACQVLGH</sequence>
<dbReference type="EMBL" id="HBNR01016920">
    <property type="protein sequence ID" value="CAE4571531.1"/>
    <property type="molecule type" value="Transcribed_RNA"/>
</dbReference>
<evidence type="ECO:0000256" key="2">
    <source>
        <dbReference type="ARBA" id="ARBA00022692"/>
    </source>
</evidence>
<evidence type="ECO:0000256" key="1">
    <source>
        <dbReference type="ARBA" id="ARBA00004141"/>
    </source>
</evidence>
<dbReference type="GO" id="GO:0016020">
    <property type="term" value="C:membrane"/>
    <property type="evidence" value="ECO:0007669"/>
    <property type="project" value="UniProtKB-SubCell"/>
</dbReference>
<accession>A0A7S4UCR9</accession>